<name>A0A1L3JHX3_9FLAO</name>
<proteinExistence type="predicted"/>
<dbReference type="AlphaFoldDB" id="A0A1L3JHX3"/>
<dbReference type="STRING" id="1850252.LPB136_04790"/>
<reference evidence="2 3" key="1">
    <citation type="submission" date="2016-11" db="EMBL/GenBank/DDBJ databases">
        <title>Tenacibaculum sp. LPB0136, isolated from marine environment.</title>
        <authorList>
            <person name="Kim E."/>
            <person name="Yi H."/>
        </authorList>
    </citation>
    <scope>NUCLEOTIDE SEQUENCE [LARGE SCALE GENOMIC DNA]</scope>
    <source>
        <strain evidence="2 3">LPB0136</strain>
    </source>
</reference>
<feature type="coiled-coil region" evidence="1">
    <location>
        <begin position="1"/>
        <end position="42"/>
    </location>
</feature>
<dbReference type="OrthoDB" id="1467932at2"/>
<protein>
    <recommendedName>
        <fullName evidence="4">Phenylalanyl-tRNA synthetase subunit beta</fullName>
    </recommendedName>
</protein>
<dbReference type="RefSeq" id="WP_072555041.1">
    <property type="nucleotide sequence ID" value="NZ_CP018155.1"/>
</dbReference>
<keyword evidence="3" id="KW-1185">Reference proteome</keyword>
<sequence length="96" mass="11191">MSNTLKAIHLLEEKLQNLLNNYEFLQEENKALLQNNTSLQHLLKEKDKQINKQAEQYSLLKVAKTIEGSKENTRETKLKINALIREIDKCILQLNS</sequence>
<evidence type="ECO:0000313" key="3">
    <source>
        <dbReference type="Proteomes" id="UP000181898"/>
    </source>
</evidence>
<evidence type="ECO:0000256" key="1">
    <source>
        <dbReference type="SAM" id="Coils"/>
    </source>
</evidence>
<dbReference type="KEGG" id="ten:LPB136_04790"/>
<evidence type="ECO:0008006" key="4">
    <source>
        <dbReference type="Google" id="ProtNLM"/>
    </source>
</evidence>
<gene>
    <name evidence="2" type="ORF">LPB136_04790</name>
</gene>
<accession>A0A1L3JHX3</accession>
<keyword evidence="1" id="KW-0175">Coiled coil</keyword>
<dbReference type="Proteomes" id="UP000181898">
    <property type="component" value="Chromosome"/>
</dbReference>
<organism evidence="2 3">
    <name type="scientific">Tenacibaculum todarodis</name>
    <dbReference type="NCBI Taxonomy" id="1850252"/>
    <lineage>
        <taxon>Bacteria</taxon>
        <taxon>Pseudomonadati</taxon>
        <taxon>Bacteroidota</taxon>
        <taxon>Flavobacteriia</taxon>
        <taxon>Flavobacteriales</taxon>
        <taxon>Flavobacteriaceae</taxon>
        <taxon>Tenacibaculum</taxon>
    </lineage>
</organism>
<evidence type="ECO:0000313" key="2">
    <source>
        <dbReference type="EMBL" id="APG64717.1"/>
    </source>
</evidence>
<dbReference type="EMBL" id="CP018155">
    <property type="protein sequence ID" value="APG64717.1"/>
    <property type="molecule type" value="Genomic_DNA"/>
</dbReference>